<dbReference type="InterPro" id="IPR051785">
    <property type="entry name" value="MMCE/EMCE_epimerase"/>
</dbReference>
<organism evidence="3">
    <name type="scientific">marine sediment metagenome</name>
    <dbReference type="NCBI Taxonomy" id="412755"/>
    <lineage>
        <taxon>unclassified sequences</taxon>
        <taxon>metagenomes</taxon>
        <taxon>ecological metagenomes</taxon>
    </lineage>
</organism>
<gene>
    <name evidence="3" type="ORF">S01H1_40699</name>
</gene>
<dbReference type="Pfam" id="PF13669">
    <property type="entry name" value="Glyoxalase_4"/>
    <property type="match status" value="1"/>
</dbReference>
<dbReference type="GO" id="GO:0046491">
    <property type="term" value="P:L-methylmalonyl-CoA metabolic process"/>
    <property type="evidence" value="ECO:0007669"/>
    <property type="project" value="TreeGrafter"/>
</dbReference>
<reference evidence="3" key="1">
    <citation type="journal article" date="2014" name="Front. Microbiol.">
        <title>High frequency of phylogenetically diverse reductive dehalogenase-homologous genes in deep subseafloor sedimentary metagenomes.</title>
        <authorList>
            <person name="Kawai M."/>
            <person name="Futagami T."/>
            <person name="Toyoda A."/>
            <person name="Takaki Y."/>
            <person name="Nishi S."/>
            <person name="Hori S."/>
            <person name="Arai W."/>
            <person name="Tsubouchi T."/>
            <person name="Morono Y."/>
            <person name="Uchiyama I."/>
            <person name="Ito T."/>
            <person name="Fujiyama A."/>
            <person name="Inagaki F."/>
            <person name="Takami H."/>
        </authorList>
    </citation>
    <scope>NUCLEOTIDE SEQUENCE</scope>
    <source>
        <strain evidence="3">Expedition CK06-06</strain>
    </source>
</reference>
<feature type="domain" description="VOC" evidence="2">
    <location>
        <begin position="8"/>
        <end position="136"/>
    </location>
</feature>
<protein>
    <recommendedName>
        <fullName evidence="2">VOC domain-containing protein</fullName>
    </recommendedName>
</protein>
<dbReference type="PANTHER" id="PTHR43048:SF3">
    <property type="entry name" value="METHYLMALONYL-COA EPIMERASE, MITOCHONDRIAL"/>
    <property type="match status" value="1"/>
</dbReference>
<dbReference type="GO" id="GO:0046872">
    <property type="term" value="F:metal ion binding"/>
    <property type="evidence" value="ECO:0007669"/>
    <property type="project" value="UniProtKB-KW"/>
</dbReference>
<sequence length="146" mass="16446">MESLGITRLDHVAMAVRSVEEYLPFLTELFGMKVVDRWRSEEEKYAGVTLDVPGGGIQWEVVEPISDDSFLTRFLKERGPGLHHVTFQVEDVEKAAEILRRRGIEPFGGVRTGSTWKELFIHPRDGGGLLVQLFEGYWPASPASTD</sequence>
<dbReference type="PANTHER" id="PTHR43048">
    <property type="entry name" value="METHYLMALONYL-COA EPIMERASE"/>
    <property type="match status" value="1"/>
</dbReference>
<accession>X0UQJ9</accession>
<evidence type="ECO:0000313" key="3">
    <source>
        <dbReference type="EMBL" id="GAG08109.1"/>
    </source>
</evidence>
<proteinExistence type="predicted"/>
<dbReference type="EMBL" id="BARS01025781">
    <property type="protein sequence ID" value="GAG08109.1"/>
    <property type="molecule type" value="Genomic_DNA"/>
</dbReference>
<keyword evidence="1" id="KW-0479">Metal-binding</keyword>
<dbReference type="InterPro" id="IPR037523">
    <property type="entry name" value="VOC_core"/>
</dbReference>
<comment type="caution">
    <text evidence="3">The sequence shown here is derived from an EMBL/GenBank/DDBJ whole genome shotgun (WGS) entry which is preliminary data.</text>
</comment>
<evidence type="ECO:0000259" key="2">
    <source>
        <dbReference type="PROSITE" id="PS51819"/>
    </source>
</evidence>
<dbReference type="SUPFAM" id="SSF54593">
    <property type="entry name" value="Glyoxalase/Bleomycin resistance protein/Dihydroxybiphenyl dioxygenase"/>
    <property type="match status" value="1"/>
</dbReference>
<dbReference type="AlphaFoldDB" id="X0UQJ9"/>
<dbReference type="GO" id="GO:0004493">
    <property type="term" value="F:methylmalonyl-CoA epimerase activity"/>
    <property type="evidence" value="ECO:0007669"/>
    <property type="project" value="TreeGrafter"/>
</dbReference>
<name>X0UQJ9_9ZZZZ</name>
<dbReference type="Gene3D" id="3.10.180.10">
    <property type="entry name" value="2,3-Dihydroxybiphenyl 1,2-Dioxygenase, domain 1"/>
    <property type="match status" value="1"/>
</dbReference>
<dbReference type="PROSITE" id="PS51819">
    <property type="entry name" value="VOC"/>
    <property type="match status" value="1"/>
</dbReference>
<dbReference type="InterPro" id="IPR029068">
    <property type="entry name" value="Glyas_Bleomycin-R_OHBP_Dase"/>
</dbReference>
<evidence type="ECO:0000256" key="1">
    <source>
        <dbReference type="ARBA" id="ARBA00022723"/>
    </source>
</evidence>